<protein>
    <recommendedName>
        <fullName evidence="3">Coenzyme Q-binding protein COQ10 START domain-containing protein</fullName>
    </recommendedName>
</protein>
<proteinExistence type="predicted"/>
<dbReference type="SUPFAM" id="SSF55961">
    <property type="entry name" value="Bet v1-like"/>
    <property type="match status" value="1"/>
</dbReference>
<organism evidence="1 2">
    <name type="scientific">Podospora appendiculata</name>
    <dbReference type="NCBI Taxonomy" id="314037"/>
    <lineage>
        <taxon>Eukaryota</taxon>
        <taxon>Fungi</taxon>
        <taxon>Dikarya</taxon>
        <taxon>Ascomycota</taxon>
        <taxon>Pezizomycotina</taxon>
        <taxon>Sordariomycetes</taxon>
        <taxon>Sordariomycetidae</taxon>
        <taxon>Sordariales</taxon>
        <taxon>Podosporaceae</taxon>
        <taxon>Podospora</taxon>
    </lineage>
</organism>
<evidence type="ECO:0000313" key="2">
    <source>
        <dbReference type="Proteomes" id="UP001270362"/>
    </source>
</evidence>
<name>A0AAE0XJU9_9PEZI</name>
<gene>
    <name evidence="1" type="ORF">B0T22DRAFT_402736</name>
</gene>
<reference evidence="1" key="1">
    <citation type="journal article" date="2023" name="Mol. Phylogenet. Evol.">
        <title>Genome-scale phylogeny and comparative genomics of the fungal order Sordariales.</title>
        <authorList>
            <person name="Hensen N."/>
            <person name="Bonometti L."/>
            <person name="Westerberg I."/>
            <person name="Brannstrom I.O."/>
            <person name="Guillou S."/>
            <person name="Cros-Aarteil S."/>
            <person name="Calhoun S."/>
            <person name="Haridas S."/>
            <person name="Kuo A."/>
            <person name="Mondo S."/>
            <person name="Pangilinan J."/>
            <person name="Riley R."/>
            <person name="LaButti K."/>
            <person name="Andreopoulos B."/>
            <person name="Lipzen A."/>
            <person name="Chen C."/>
            <person name="Yan M."/>
            <person name="Daum C."/>
            <person name="Ng V."/>
            <person name="Clum A."/>
            <person name="Steindorff A."/>
            <person name="Ohm R.A."/>
            <person name="Martin F."/>
            <person name="Silar P."/>
            <person name="Natvig D.O."/>
            <person name="Lalanne C."/>
            <person name="Gautier V."/>
            <person name="Ament-Velasquez S.L."/>
            <person name="Kruys A."/>
            <person name="Hutchinson M.I."/>
            <person name="Powell A.J."/>
            <person name="Barry K."/>
            <person name="Miller A.N."/>
            <person name="Grigoriev I.V."/>
            <person name="Debuchy R."/>
            <person name="Gladieux P."/>
            <person name="Hiltunen Thoren M."/>
            <person name="Johannesson H."/>
        </authorList>
    </citation>
    <scope>NUCLEOTIDE SEQUENCE</scope>
    <source>
        <strain evidence="1">CBS 314.62</strain>
    </source>
</reference>
<dbReference type="CDD" id="cd07822">
    <property type="entry name" value="SRPBCC_4"/>
    <property type="match status" value="1"/>
</dbReference>
<sequence length="231" mass="25040">MSPPAPIPPNSAATASLNTIPTPAYGTGGTFSVACSTSIAAAPLTCLSIVLDAPNYASWNRFCRSVIIDQQPAEPAQPPPPGVSSVGEHALRLGTKFTFDVHMNPDAADGSKGRPSEEEVSVLERIDEAVQAGDGSPTRQKGWRVAWKLRNTLFLPKLLLHCERVQEFIEAETPDGRLFTTYACWETFYGLLAPVLRLAVGGQLCKGFDAWMRDLKKRAEEMEQSAELPVV</sequence>
<evidence type="ECO:0000313" key="1">
    <source>
        <dbReference type="EMBL" id="KAK3694252.1"/>
    </source>
</evidence>
<keyword evidence="2" id="KW-1185">Reference proteome</keyword>
<dbReference type="EMBL" id="JAULSO010000001">
    <property type="protein sequence ID" value="KAK3694252.1"/>
    <property type="molecule type" value="Genomic_DNA"/>
</dbReference>
<accession>A0AAE0XJU9</accession>
<reference evidence="1" key="2">
    <citation type="submission" date="2023-06" db="EMBL/GenBank/DDBJ databases">
        <authorList>
            <consortium name="Lawrence Berkeley National Laboratory"/>
            <person name="Haridas S."/>
            <person name="Hensen N."/>
            <person name="Bonometti L."/>
            <person name="Westerberg I."/>
            <person name="Brannstrom I.O."/>
            <person name="Guillou S."/>
            <person name="Cros-Aarteil S."/>
            <person name="Calhoun S."/>
            <person name="Kuo A."/>
            <person name="Mondo S."/>
            <person name="Pangilinan J."/>
            <person name="Riley R."/>
            <person name="Labutti K."/>
            <person name="Andreopoulos B."/>
            <person name="Lipzen A."/>
            <person name="Chen C."/>
            <person name="Yanf M."/>
            <person name="Daum C."/>
            <person name="Ng V."/>
            <person name="Clum A."/>
            <person name="Steindorff A."/>
            <person name="Ohm R."/>
            <person name="Martin F."/>
            <person name="Silar P."/>
            <person name="Natvig D."/>
            <person name="Lalanne C."/>
            <person name="Gautier V."/>
            <person name="Ament-Velasquez S.L."/>
            <person name="Kruys A."/>
            <person name="Hutchinson M.I."/>
            <person name="Powell A.J."/>
            <person name="Barry K."/>
            <person name="Miller A.N."/>
            <person name="Grigoriev I.V."/>
            <person name="Debuchy R."/>
            <person name="Gladieux P."/>
            <person name="Thoren M.H."/>
            <person name="Johannesson H."/>
        </authorList>
    </citation>
    <scope>NUCLEOTIDE SEQUENCE</scope>
    <source>
        <strain evidence="1">CBS 314.62</strain>
    </source>
</reference>
<dbReference type="Proteomes" id="UP001270362">
    <property type="component" value="Unassembled WGS sequence"/>
</dbReference>
<evidence type="ECO:0008006" key="3">
    <source>
        <dbReference type="Google" id="ProtNLM"/>
    </source>
</evidence>
<dbReference type="Gene3D" id="3.30.530.20">
    <property type="match status" value="1"/>
</dbReference>
<dbReference type="AlphaFoldDB" id="A0AAE0XJU9"/>
<comment type="caution">
    <text evidence="1">The sequence shown here is derived from an EMBL/GenBank/DDBJ whole genome shotgun (WGS) entry which is preliminary data.</text>
</comment>
<dbReference type="InterPro" id="IPR023393">
    <property type="entry name" value="START-like_dom_sf"/>
</dbReference>